<evidence type="ECO:0000256" key="1">
    <source>
        <dbReference type="ARBA" id="ARBA00007494"/>
    </source>
</evidence>
<dbReference type="Pfam" id="PF17126">
    <property type="entry name" value="RsmF_methylt_CI"/>
    <property type="match status" value="1"/>
</dbReference>
<dbReference type="PROSITE" id="PS51686">
    <property type="entry name" value="SAM_MT_RSMB_NOP"/>
    <property type="match status" value="1"/>
</dbReference>
<reference evidence="11" key="2">
    <citation type="submission" date="2021-04" db="EMBL/GenBank/DDBJ databases">
        <title>Brevibacillus composti FJAT-54423, complete genome.</title>
        <authorList>
            <person name="Tang R."/>
        </authorList>
    </citation>
    <scope>NUCLEOTIDE SEQUENCE</scope>
    <source>
        <strain evidence="11">FJAT-54424</strain>
    </source>
</reference>
<keyword evidence="6 7" id="KW-0694">RNA-binding</keyword>
<dbReference type="InterPro" id="IPR018314">
    <property type="entry name" value="RsmB/NOL1/NOP2-like_CS"/>
</dbReference>
<dbReference type="KEGG" id="bcop:JD108_05985"/>
<feature type="domain" description="SAM-dependent MTase RsmB/NOP-type" evidence="9">
    <location>
        <begin position="1"/>
        <end position="304"/>
    </location>
</feature>
<comment type="similarity">
    <text evidence="1 7">Belongs to the class I-like SAM-binding methyltransferase superfamily. RsmB/NOP family.</text>
</comment>
<feature type="binding site" evidence="7">
    <location>
        <begin position="111"/>
        <end position="117"/>
    </location>
    <ligand>
        <name>S-adenosyl-L-methionine</name>
        <dbReference type="ChEBI" id="CHEBI:59789"/>
    </ligand>
</feature>
<dbReference type="Pfam" id="PF13636">
    <property type="entry name" value="Methyltranf_PUA"/>
    <property type="match status" value="1"/>
</dbReference>
<dbReference type="EMBL" id="CP073708">
    <property type="protein sequence ID" value="QUO42482.1"/>
    <property type="molecule type" value="Genomic_DNA"/>
</dbReference>
<organism evidence="10 12">
    <name type="scientific">Brevibacillus composti</name>
    <dbReference type="NCBI Taxonomy" id="2796470"/>
    <lineage>
        <taxon>Bacteria</taxon>
        <taxon>Bacillati</taxon>
        <taxon>Bacillota</taxon>
        <taxon>Bacilli</taxon>
        <taxon>Bacillales</taxon>
        <taxon>Paenibacillaceae</taxon>
        <taxon>Brevibacillus</taxon>
    </lineage>
</organism>
<dbReference type="InterPro" id="IPR001678">
    <property type="entry name" value="MeTrfase_RsmB-F_NOP2_dom"/>
</dbReference>
<evidence type="ECO:0000313" key="10">
    <source>
        <dbReference type="EMBL" id="QQE75456.1"/>
    </source>
</evidence>
<dbReference type="PANTHER" id="PTHR22807">
    <property type="entry name" value="NOP2 YEAST -RELATED NOL1/NOP2/FMU SUN DOMAIN-CONTAINING"/>
    <property type="match status" value="1"/>
</dbReference>
<evidence type="ECO:0000256" key="2">
    <source>
        <dbReference type="ARBA" id="ARBA00022490"/>
    </source>
</evidence>
<accession>A0A7T5EMU7</accession>
<feature type="region of interest" description="Disordered" evidence="8">
    <location>
        <begin position="302"/>
        <end position="327"/>
    </location>
</feature>
<dbReference type="InterPro" id="IPR031341">
    <property type="entry name" value="Methyltr_RsmF_N"/>
</dbReference>
<sequence length="471" mass="52028">MNNPLPTAFTTRMQALLADEFPSFLASYDEPYAHGLRVNPLKLGESQFLALSPFPLEPVEWCSQGFRYAEGDRPGKHPYHAAGLYYLQEPSAMYPAACLEAQPGERILDLCAAPGGKSTQIAAAMRGEGLLVANEPHPARVKALSQNIERLGITNAIVTNEMPEVLAERFPAYFDRILVDAPCSGEGMFRKLMEAIEDWSLDKVAECHRIQLTILEAASTMLKPGGTLVYSTCTFAPLENEQTLVSFLQQHPEFELVPMATVPSIRPGVPAWANPAWPDLIHAARLWPHQLNGEGHFAAKLRKSTDATADTTERRLSRKKGKGNGTHVPKEAISAWNSFVQESLPALDDKYRDDSAFLLFGDQLYYNPQPALDLTGLRVNRTGLHLGTVKKNRLEPAHALALAIPAEAAARVANYQSSDPDLHRYLKGETLARTGENGWTLVTVDGYPLGWGKQAQDQLKNHYPKGLRWLS</sequence>
<dbReference type="PROSITE" id="PS01153">
    <property type="entry name" value="NOL1_NOP2_SUN"/>
    <property type="match status" value="1"/>
</dbReference>
<dbReference type="Proteomes" id="UP000595847">
    <property type="component" value="Chromosome"/>
</dbReference>
<dbReference type="InterPro" id="IPR029063">
    <property type="entry name" value="SAM-dependent_MTases_sf"/>
</dbReference>
<dbReference type="Pfam" id="PF01189">
    <property type="entry name" value="Methyltr_RsmB-F"/>
    <property type="match status" value="1"/>
</dbReference>
<dbReference type="Gene3D" id="3.30.70.1170">
    <property type="entry name" value="Sun protein, domain 3"/>
    <property type="match status" value="1"/>
</dbReference>
<feature type="binding site" evidence="7">
    <location>
        <position position="180"/>
    </location>
    <ligand>
        <name>S-adenosyl-L-methionine</name>
        <dbReference type="ChEBI" id="CHEBI:59789"/>
    </ligand>
</feature>
<dbReference type="GO" id="GO:0008173">
    <property type="term" value="F:RNA methyltransferase activity"/>
    <property type="evidence" value="ECO:0007669"/>
    <property type="project" value="InterPro"/>
</dbReference>
<keyword evidence="13" id="KW-1185">Reference proteome</keyword>
<dbReference type="InterPro" id="IPR049560">
    <property type="entry name" value="MeTrfase_RsmB-F_NOP2_cat"/>
</dbReference>
<name>A0A7T5EMU7_9BACL</name>
<evidence type="ECO:0000256" key="5">
    <source>
        <dbReference type="ARBA" id="ARBA00022691"/>
    </source>
</evidence>
<evidence type="ECO:0000313" key="11">
    <source>
        <dbReference type="EMBL" id="QUO42482.1"/>
    </source>
</evidence>
<dbReference type="GO" id="GO:0001510">
    <property type="term" value="P:RNA methylation"/>
    <property type="evidence" value="ECO:0007669"/>
    <property type="project" value="InterPro"/>
</dbReference>
<dbReference type="Gene3D" id="2.30.130.60">
    <property type="match status" value="1"/>
</dbReference>
<feature type="binding site" evidence="7">
    <location>
        <position position="135"/>
    </location>
    <ligand>
        <name>S-adenosyl-L-methionine</name>
        <dbReference type="ChEBI" id="CHEBI:59789"/>
    </ligand>
</feature>
<evidence type="ECO:0000256" key="6">
    <source>
        <dbReference type="ARBA" id="ARBA00022884"/>
    </source>
</evidence>
<dbReference type="InterPro" id="IPR023267">
    <property type="entry name" value="RCMT"/>
</dbReference>
<evidence type="ECO:0000256" key="8">
    <source>
        <dbReference type="SAM" id="MobiDB-lite"/>
    </source>
</evidence>
<dbReference type="CDD" id="cd02440">
    <property type="entry name" value="AdoMet_MTases"/>
    <property type="match status" value="1"/>
</dbReference>
<dbReference type="RefSeq" id="WP_198828982.1">
    <property type="nucleotide sequence ID" value="NZ_CP066308.1"/>
</dbReference>
<reference evidence="10 12" key="1">
    <citation type="submission" date="2020-12" db="EMBL/GenBank/DDBJ databases">
        <title>strain FJAT-54423T represents a novel species of the genus Brevibacillus.</title>
        <authorList>
            <person name="Tang R."/>
        </authorList>
    </citation>
    <scope>NUCLEOTIDE SEQUENCE [LARGE SCALE GENOMIC DNA]</scope>
    <source>
        <strain evidence="10 12">FJAT-54423</strain>
    </source>
</reference>
<keyword evidence="4 7" id="KW-0808">Transferase</keyword>
<dbReference type="Proteomes" id="UP000677234">
    <property type="component" value="Chromosome"/>
</dbReference>
<keyword evidence="5 7" id="KW-0949">S-adenosyl-L-methionine</keyword>
<dbReference type="CDD" id="cd21147">
    <property type="entry name" value="RsmF_methylt_CTD1"/>
    <property type="match status" value="1"/>
</dbReference>
<feature type="active site" description="Nucleophile" evidence="7">
    <location>
        <position position="233"/>
    </location>
</feature>
<dbReference type="Pfam" id="PF17125">
    <property type="entry name" value="Methyltr_RsmF_N"/>
    <property type="match status" value="1"/>
</dbReference>
<dbReference type="GO" id="GO:0003723">
    <property type="term" value="F:RNA binding"/>
    <property type="evidence" value="ECO:0007669"/>
    <property type="project" value="UniProtKB-UniRule"/>
</dbReference>
<evidence type="ECO:0000256" key="3">
    <source>
        <dbReference type="ARBA" id="ARBA00022603"/>
    </source>
</evidence>
<keyword evidence="2" id="KW-0963">Cytoplasm</keyword>
<dbReference type="SUPFAM" id="SSF53335">
    <property type="entry name" value="S-adenosyl-L-methionine-dependent methyltransferases"/>
    <property type="match status" value="1"/>
</dbReference>
<evidence type="ECO:0000256" key="7">
    <source>
        <dbReference type="PROSITE-ProRule" id="PRU01023"/>
    </source>
</evidence>
<dbReference type="Gene3D" id="3.40.50.150">
    <property type="entry name" value="Vaccinia Virus protein VP39"/>
    <property type="match status" value="1"/>
</dbReference>
<dbReference type="PANTHER" id="PTHR22807:SF30">
    <property type="entry name" value="28S RRNA (CYTOSINE(4447)-C(5))-METHYLTRANSFERASE-RELATED"/>
    <property type="match status" value="1"/>
</dbReference>
<dbReference type="InterPro" id="IPR027391">
    <property type="entry name" value="Nol1_Nop2_Fmu_2"/>
</dbReference>
<evidence type="ECO:0000256" key="4">
    <source>
        <dbReference type="ARBA" id="ARBA00022679"/>
    </source>
</evidence>
<comment type="caution">
    <text evidence="7">Lacks conserved residue(s) required for the propagation of feature annotation.</text>
</comment>
<dbReference type="InterPro" id="IPR031340">
    <property type="entry name" value="RsmF_methylt_CI"/>
</dbReference>
<protein>
    <submittedName>
        <fullName evidence="10">RsmB/NOP family class I SAM-dependent RNA methyltransferase</fullName>
    </submittedName>
</protein>
<dbReference type="AlphaFoldDB" id="A0A7T5EMU7"/>
<proteinExistence type="inferred from homology"/>
<evidence type="ECO:0000259" key="9">
    <source>
        <dbReference type="PROSITE" id="PS51686"/>
    </source>
</evidence>
<keyword evidence="3 7" id="KW-0489">Methyltransferase</keyword>
<dbReference type="PRINTS" id="PR02008">
    <property type="entry name" value="RCMTFAMILY"/>
</dbReference>
<dbReference type="EMBL" id="CP066308">
    <property type="protein sequence ID" value="QQE75456.1"/>
    <property type="molecule type" value="Genomic_DNA"/>
</dbReference>
<evidence type="ECO:0000313" key="12">
    <source>
        <dbReference type="Proteomes" id="UP000595847"/>
    </source>
</evidence>
<gene>
    <name evidence="10" type="ORF">JD108_05985</name>
    <name evidence="11" type="ORF">KDJ56_05665</name>
</gene>
<evidence type="ECO:0000313" key="13">
    <source>
        <dbReference type="Proteomes" id="UP000677234"/>
    </source>
</evidence>